<protein>
    <submittedName>
        <fullName evidence="2">Uncharacterized protein</fullName>
    </submittedName>
</protein>
<evidence type="ECO:0000256" key="1">
    <source>
        <dbReference type="SAM" id="MobiDB-lite"/>
    </source>
</evidence>
<keyword evidence="3" id="KW-1185">Reference proteome</keyword>
<gene>
    <name evidence="2" type="ORF">KC01_LOCUS42154</name>
</gene>
<dbReference type="AlphaFoldDB" id="A0AAV2MT48"/>
<name>A0AAV2MT48_KNICA</name>
<proteinExistence type="predicted"/>
<feature type="region of interest" description="Disordered" evidence="1">
    <location>
        <begin position="34"/>
        <end position="66"/>
    </location>
</feature>
<evidence type="ECO:0000313" key="2">
    <source>
        <dbReference type="EMBL" id="CAL1616387.1"/>
    </source>
</evidence>
<reference evidence="2 3" key="1">
    <citation type="submission" date="2024-04" db="EMBL/GenBank/DDBJ databases">
        <authorList>
            <person name="Waldvogel A.-M."/>
            <person name="Schoenle A."/>
        </authorList>
    </citation>
    <scope>NUCLEOTIDE SEQUENCE [LARGE SCALE GENOMIC DNA]</scope>
</reference>
<accession>A0AAV2MT48</accession>
<evidence type="ECO:0000313" key="3">
    <source>
        <dbReference type="Proteomes" id="UP001497482"/>
    </source>
</evidence>
<organism evidence="2 3">
    <name type="scientific">Knipowitschia caucasica</name>
    <name type="common">Caucasian dwarf goby</name>
    <name type="synonym">Pomatoschistus caucasicus</name>
    <dbReference type="NCBI Taxonomy" id="637954"/>
    <lineage>
        <taxon>Eukaryota</taxon>
        <taxon>Metazoa</taxon>
        <taxon>Chordata</taxon>
        <taxon>Craniata</taxon>
        <taxon>Vertebrata</taxon>
        <taxon>Euteleostomi</taxon>
        <taxon>Actinopterygii</taxon>
        <taxon>Neopterygii</taxon>
        <taxon>Teleostei</taxon>
        <taxon>Neoteleostei</taxon>
        <taxon>Acanthomorphata</taxon>
        <taxon>Gobiaria</taxon>
        <taxon>Gobiiformes</taxon>
        <taxon>Gobioidei</taxon>
        <taxon>Gobiidae</taxon>
        <taxon>Gobiinae</taxon>
        <taxon>Knipowitschia</taxon>
    </lineage>
</organism>
<sequence length="97" mass="10287">MQLAVSPSTAASRPRTVPAALQIHTPCPHHVLGLGPNHTGAHGRLTGLAHSTQQGPATPLHSSRPNLPASLLLRRAMAAGHHQRRPAFITPARWAEN</sequence>
<dbReference type="EMBL" id="OZ035831">
    <property type="protein sequence ID" value="CAL1616387.1"/>
    <property type="molecule type" value="Genomic_DNA"/>
</dbReference>
<dbReference type="Proteomes" id="UP001497482">
    <property type="component" value="Chromosome 9"/>
</dbReference>
<feature type="compositionally biased region" description="Polar residues" evidence="1">
    <location>
        <begin position="49"/>
        <end position="65"/>
    </location>
</feature>